<dbReference type="PANTHER" id="PTHR38418:SF2">
    <property type="entry name" value="SUGAR ISOMERASE, KPSF_GUTQ (AFU_ORTHOLOGUE AFUA_6G08860)"/>
    <property type="match status" value="1"/>
</dbReference>
<feature type="compositionally biased region" description="Low complexity" evidence="1">
    <location>
        <begin position="222"/>
        <end position="234"/>
    </location>
</feature>
<dbReference type="InParanoid" id="A0A316YQR6"/>
<feature type="region of interest" description="Disordered" evidence="1">
    <location>
        <begin position="212"/>
        <end position="234"/>
    </location>
</feature>
<feature type="domain" description="SIS" evidence="2">
    <location>
        <begin position="244"/>
        <end position="428"/>
    </location>
</feature>
<protein>
    <submittedName>
        <fullName evidence="3">SIS domain-containing protein</fullName>
    </submittedName>
</protein>
<feature type="compositionally biased region" description="Acidic residues" evidence="1">
    <location>
        <begin position="141"/>
        <end position="157"/>
    </location>
</feature>
<organism evidence="3 4">
    <name type="scientific">Acaromyces ingoldii</name>
    <dbReference type="NCBI Taxonomy" id="215250"/>
    <lineage>
        <taxon>Eukaryota</taxon>
        <taxon>Fungi</taxon>
        <taxon>Dikarya</taxon>
        <taxon>Basidiomycota</taxon>
        <taxon>Ustilaginomycotina</taxon>
        <taxon>Exobasidiomycetes</taxon>
        <taxon>Exobasidiales</taxon>
        <taxon>Cryptobasidiaceae</taxon>
        <taxon>Acaromyces</taxon>
    </lineage>
</organism>
<dbReference type="OrthoDB" id="1872003at2759"/>
<name>A0A316YQR6_9BASI</name>
<feature type="compositionally biased region" description="Basic and acidic residues" evidence="1">
    <location>
        <begin position="158"/>
        <end position="167"/>
    </location>
</feature>
<feature type="region of interest" description="Disordered" evidence="1">
    <location>
        <begin position="380"/>
        <end position="402"/>
    </location>
</feature>
<dbReference type="RefSeq" id="XP_025379088.1">
    <property type="nucleotide sequence ID" value="XM_025521178.1"/>
</dbReference>
<dbReference type="SUPFAM" id="SSF53697">
    <property type="entry name" value="SIS domain"/>
    <property type="match status" value="1"/>
</dbReference>
<dbReference type="PANTHER" id="PTHR38418">
    <property type="entry name" value="SUGAR ISOMERASE, KPSF/GUTQ (AFU_ORTHOLOGUE AFUA_6G08860)"/>
    <property type="match status" value="1"/>
</dbReference>
<dbReference type="GeneID" id="37043094"/>
<dbReference type="Gene3D" id="3.40.50.10490">
    <property type="entry name" value="Glucose-6-phosphate isomerase like protein, domain 1"/>
    <property type="match status" value="1"/>
</dbReference>
<accession>A0A316YQR6</accession>
<dbReference type="GO" id="GO:0097367">
    <property type="term" value="F:carbohydrate derivative binding"/>
    <property type="evidence" value="ECO:0007669"/>
    <property type="project" value="InterPro"/>
</dbReference>
<feature type="compositionally biased region" description="Low complexity" evidence="1">
    <location>
        <begin position="23"/>
        <end position="44"/>
    </location>
</feature>
<evidence type="ECO:0000259" key="2">
    <source>
        <dbReference type="PROSITE" id="PS51464"/>
    </source>
</evidence>
<proteinExistence type="predicted"/>
<evidence type="ECO:0000313" key="4">
    <source>
        <dbReference type="Proteomes" id="UP000245768"/>
    </source>
</evidence>
<dbReference type="InterPro" id="IPR046348">
    <property type="entry name" value="SIS_dom_sf"/>
</dbReference>
<keyword evidence="4" id="KW-1185">Reference proteome</keyword>
<evidence type="ECO:0000256" key="1">
    <source>
        <dbReference type="SAM" id="MobiDB-lite"/>
    </source>
</evidence>
<dbReference type="Proteomes" id="UP000245768">
    <property type="component" value="Unassembled WGS sequence"/>
</dbReference>
<dbReference type="InterPro" id="IPR001347">
    <property type="entry name" value="SIS_dom"/>
</dbReference>
<reference evidence="3 4" key="1">
    <citation type="journal article" date="2018" name="Mol. Biol. Evol.">
        <title>Broad Genomic Sampling Reveals a Smut Pathogenic Ancestry of the Fungal Clade Ustilaginomycotina.</title>
        <authorList>
            <person name="Kijpornyongpan T."/>
            <person name="Mondo S.J."/>
            <person name="Barry K."/>
            <person name="Sandor L."/>
            <person name="Lee J."/>
            <person name="Lipzen A."/>
            <person name="Pangilinan J."/>
            <person name="LaButti K."/>
            <person name="Hainaut M."/>
            <person name="Henrissat B."/>
            <person name="Grigoriev I.V."/>
            <person name="Spatafora J.W."/>
            <person name="Aime M.C."/>
        </authorList>
    </citation>
    <scope>NUCLEOTIDE SEQUENCE [LARGE SCALE GENOMIC DNA]</scope>
    <source>
        <strain evidence="3 4">MCA 4198</strain>
    </source>
</reference>
<dbReference type="STRING" id="215250.A0A316YQR6"/>
<dbReference type="PROSITE" id="PS51464">
    <property type="entry name" value="SIS"/>
    <property type="match status" value="1"/>
</dbReference>
<dbReference type="GO" id="GO:1901135">
    <property type="term" value="P:carbohydrate derivative metabolic process"/>
    <property type="evidence" value="ECO:0007669"/>
    <property type="project" value="InterPro"/>
</dbReference>
<evidence type="ECO:0000313" key="3">
    <source>
        <dbReference type="EMBL" id="PWN91890.1"/>
    </source>
</evidence>
<dbReference type="AlphaFoldDB" id="A0A316YQR6"/>
<dbReference type="EMBL" id="KZ819635">
    <property type="protein sequence ID" value="PWN91890.1"/>
    <property type="molecule type" value="Genomic_DNA"/>
</dbReference>
<feature type="compositionally biased region" description="Low complexity" evidence="1">
    <location>
        <begin position="75"/>
        <end position="86"/>
    </location>
</feature>
<sequence>MASSSSSFVPPQPTTTTMMEQGSSASSPSERPSSPSSSTNTHTSALLFSPRVYGDRLTLPGQGHDGHVEQDEDALLTPPSTAPPSLWSVSSRPRATAAKNEAKNKVRSEAAPAMQRTRGAKDDAAIVEELDEERLGHLDGSDTDQGDADDDDDDDGGEEAHQDSHGDNDEEEEEEEEDLGVDLPATLSHAHSILLAEAKALLDAASRLQGVEMQKGSDERIAGPSSGRRASSTRASFEDAIKVLVGTVAGGGKIVWTGVGKSGLIARKLSATSMSLGLPSVYMHPTEALHGDLGLVSGHFPHAPVAPLLRARASENRAPAPPRQPDAICALSHSGGSSELLQLLPHLQLRGCPILAFSAREDSKLVEAATGGRGAWVDCRTSSPGSPVDDEQGTAEADGLVPAPTSSTTVALAMGDALILSVARACGLGKQSFTRNHPGGKLGGRLLQEETLIRMGSAAA</sequence>
<feature type="compositionally biased region" description="Acidic residues" evidence="1">
    <location>
        <begin position="168"/>
        <end position="179"/>
    </location>
</feature>
<gene>
    <name evidence="3" type="ORF">FA10DRAFT_265718</name>
</gene>
<feature type="region of interest" description="Disordered" evidence="1">
    <location>
        <begin position="1"/>
        <end position="179"/>
    </location>
</feature>